<evidence type="ECO:0000259" key="1">
    <source>
        <dbReference type="Pfam" id="PF12697"/>
    </source>
</evidence>
<dbReference type="InterPro" id="IPR029058">
    <property type="entry name" value="AB_hydrolase_fold"/>
</dbReference>
<dbReference type="GO" id="GO:0016787">
    <property type="term" value="F:hydrolase activity"/>
    <property type="evidence" value="ECO:0007669"/>
    <property type="project" value="UniProtKB-KW"/>
</dbReference>
<accession>A0ABP6ZUE6</accession>
<dbReference type="Gene3D" id="3.40.50.1820">
    <property type="entry name" value="alpha/beta hydrolase"/>
    <property type="match status" value="1"/>
</dbReference>
<dbReference type="PANTHER" id="PTHR43433:SF1">
    <property type="entry name" value="BLL5160 PROTEIN"/>
    <property type="match status" value="1"/>
</dbReference>
<dbReference type="RefSeq" id="WP_344804519.1">
    <property type="nucleotide sequence ID" value="NZ_BAABAB010000015.1"/>
</dbReference>
<reference evidence="3" key="1">
    <citation type="journal article" date="2019" name="Int. J. Syst. Evol. Microbiol.">
        <title>The Global Catalogue of Microorganisms (GCM) 10K type strain sequencing project: providing services to taxonomists for standard genome sequencing and annotation.</title>
        <authorList>
            <consortium name="The Broad Institute Genomics Platform"/>
            <consortium name="The Broad Institute Genome Sequencing Center for Infectious Disease"/>
            <person name="Wu L."/>
            <person name="Ma J."/>
        </authorList>
    </citation>
    <scope>NUCLEOTIDE SEQUENCE [LARGE SCALE GENOMIC DNA]</scope>
    <source>
        <strain evidence="3">JCM 16929</strain>
    </source>
</reference>
<keyword evidence="3" id="KW-1185">Reference proteome</keyword>
<feature type="domain" description="AB hydrolase-1" evidence="1">
    <location>
        <begin position="81"/>
        <end position="341"/>
    </location>
</feature>
<protein>
    <submittedName>
        <fullName evidence="2">Alpha/beta hydrolase</fullName>
    </submittedName>
</protein>
<sequence>MASRWGAGVGLVAGIAALAAGGVAVGLELERRLVNKRIQARDDADDEQFFGLRSAGPDVTTADGVVLHTEVDDVPDSDLTVVWVHGYALSLDCWHFQRKHFRGPGTDRPVRQVLYDQRSHGRSGRSAPEHCRITQLGEDLLQVLDEIAGDGPLVLVGHSMGGMTVMELARAHPELFGSRIRGVGFFCTSAGEMADHSPIRGLPGRTFSRLAPPLMATLNRIPEVVSKARSAGSDLGFVVTRRMAYGSDVPNSYVEFATQMLAETSLDVVADFYPAFAELDEYEAMASLAHIPTAVVGGEDDVITPVEHTERIIDLLPTADAHILPECGHLGMIEHHDQFNAVVEHLLARVRAQL</sequence>
<evidence type="ECO:0000313" key="2">
    <source>
        <dbReference type="EMBL" id="GAA3620029.1"/>
    </source>
</evidence>
<dbReference type="EMBL" id="BAABAB010000015">
    <property type="protein sequence ID" value="GAA3620029.1"/>
    <property type="molecule type" value="Genomic_DNA"/>
</dbReference>
<keyword evidence="2" id="KW-0378">Hydrolase</keyword>
<dbReference type="InterPro" id="IPR050471">
    <property type="entry name" value="AB_hydrolase"/>
</dbReference>
<dbReference type="SUPFAM" id="SSF53474">
    <property type="entry name" value="alpha/beta-Hydrolases"/>
    <property type="match status" value="1"/>
</dbReference>
<name>A0ABP6ZUE6_9ACTN</name>
<dbReference type="Proteomes" id="UP001501490">
    <property type="component" value="Unassembled WGS sequence"/>
</dbReference>
<proteinExistence type="predicted"/>
<gene>
    <name evidence="2" type="ORF">GCM10022236_22870</name>
</gene>
<evidence type="ECO:0000313" key="3">
    <source>
        <dbReference type="Proteomes" id="UP001501490"/>
    </source>
</evidence>
<organism evidence="2 3">
    <name type="scientific">Microlunatus ginsengisoli</name>
    <dbReference type="NCBI Taxonomy" id="363863"/>
    <lineage>
        <taxon>Bacteria</taxon>
        <taxon>Bacillati</taxon>
        <taxon>Actinomycetota</taxon>
        <taxon>Actinomycetes</taxon>
        <taxon>Propionibacteriales</taxon>
        <taxon>Propionibacteriaceae</taxon>
        <taxon>Microlunatus</taxon>
    </lineage>
</organism>
<dbReference type="Pfam" id="PF12697">
    <property type="entry name" value="Abhydrolase_6"/>
    <property type="match status" value="1"/>
</dbReference>
<dbReference type="InterPro" id="IPR000073">
    <property type="entry name" value="AB_hydrolase_1"/>
</dbReference>
<dbReference type="PANTHER" id="PTHR43433">
    <property type="entry name" value="HYDROLASE, ALPHA/BETA FOLD FAMILY PROTEIN"/>
    <property type="match status" value="1"/>
</dbReference>
<comment type="caution">
    <text evidence="2">The sequence shown here is derived from an EMBL/GenBank/DDBJ whole genome shotgun (WGS) entry which is preliminary data.</text>
</comment>